<evidence type="ECO:0008006" key="4">
    <source>
        <dbReference type="Google" id="ProtNLM"/>
    </source>
</evidence>
<feature type="transmembrane region" description="Helical" evidence="1">
    <location>
        <begin position="56"/>
        <end position="73"/>
    </location>
</feature>
<gene>
    <name evidence="2" type="ORF">SAMN05444142_10326</name>
</gene>
<proteinExistence type="predicted"/>
<reference evidence="2 3" key="1">
    <citation type="submission" date="2016-11" db="EMBL/GenBank/DDBJ databases">
        <authorList>
            <person name="Varghese N."/>
            <person name="Submissions S."/>
        </authorList>
    </citation>
    <scope>NUCLEOTIDE SEQUENCE [LARGE SCALE GENOMIC DNA]</scope>
    <source>
        <strain evidence="2 3">DSM 29620</strain>
    </source>
</reference>
<keyword evidence="1" id="KW-1133">Transmembrane helix</keyword>
<protein>
    <recommendedName>
        <fullName evidence="4">Quinoprotein glucose dehydrogenase</fullName>
    </recommendedName>
</protein>
<evidence type="ECO:0000313" key="2">
    <source>
        <dbReference type="EMBL" id="SHK03470.1"/>
    </source>
</evidence>
<evidence type="ECO:0000256" key="1">
    <source>
        <dbReference type="SAM" id="Phobius"/>
    </source>
</evidence>
<name>A0A1H0LT93_9RHOB</name>
<dbReference type="EMBL" id="FQZZ01000003">
    <property type="protein sequence ID" value="SHK03470.1"/>
    <property type="molecule type" value="Genomic_DNA"/>
</dbReference>
<dbReference type="AlphaFoldDB" id="A0A1H0LT93"/>
<dbReference type="Proteomes" id="UP000324252">
    <property type="component" value="Unassembled WGS sequence"/>
</dbReference>
<evidence type="ECO:0000313" key="3">
    <source>
        <dbReference type="Proteomes" id="UP000324252"/>
    </source>
</evidence>
<feature type="transmembrane region" description="Helical" evidence="1">
    <location>
        <begin position="108"/>
        <end position="127"/>
    </location>
</feature>
<dbReference type="RefSeq" id="WP_223228016.1">
    <property type="nucleotide sequence ID" value="NZ_FNIO01000008.1"/>
</dbReference>
<feature type="transmembrane region" description="Helical" evidence="1">
    <location>
        <begin position="80"/>
        <end position="96"/>
    </location>
</feature>
<keyword evidence="1" id="KW-0472">Membrane</keyword>
<keyword evidence="3" id="KW-1185">Reference proteome</keyword>
<accession>A0A1H0LT93</accession>
<organism evidence="2 3">
    <name type="scientific">Lutimaribacter pacificus</name>
    <dbReference type="NCBI Taxonomy" id="391948"/>
    <lineage>
        <taxon>Bacteria</taxon>
        <taxon>Pseudomonadati</taxon>
        <taxon>Pseudomonadota</taxon>
        <taxon>Alphaproteobacteria</taxon>
        <taxon>Rhodobacterales</taxon>
        <taxon>Roseobacteraceae</taxon>
        <taxon>Lutimaribacter</taxon>
    </lineage>
</organism>
<sequence length="133" mass="14241">MSDTNADAHPARTERTGVRNRSGGYVATLVLAAVVGVFGLLILAGGIWLISLGGSWYYAIAGIGLCVTAWFLTGPSVMALWVYLATYAFTVVWALWEKGLDGWAQVPRLVAPTVILVLVLLTLPVLLKGRRSP</sequence>
<keyword evidence="1" id="KW-0812">Transmembrane</keyword>
<feature type="transmembrane region" description="Helical" evidence="1">
    <location>
        <begin position="25"/>
        <end position="50"/>
    </location>
</feature>